<evidence type="ECO:0000313" key="1">
    <source>
        <dbReference type="EMBL" id="OXA37768.1"/>
    </source>
</evidence>
<comment type="caution">
    <text evidence="1">The sequence shown here is derived from an EMBL/GenBank/DDBJ whole genome shotgun (WGS) entry which is preliminary data.</text>
</comment>
<dbReference type="AlphaFoldDB" id="A0A226CYZ4"/>
<accession>A0A226CYZ4</accession>
<evidence type="ECO:0000313" key="2">
    <source>
        <dbReference type="Proteomes" id="UP000198287"/>
    </source>
</evidence>
<gene>
    <name evidence="1" type="ORF">Fcan01_27423</name>
</gene>
<dbReference type="Proteomes" id="UP000198287">
    <property type="component" value="Unassembled WGS sequence"/>
</dbReference>
<proteinExistence type="predicted"/>
<dbReference type="EMBL" id="LNIX01000052">
    <property type="protein sequence ID" value="OXA37768.1"/>
    <property type="molecule type" value="Genomic_DNA"/>
</dbReference>
<name>A0A226CYZ4_FOLCA</name>
<sequence length="112" mass="12779">MFRHGHLPGSEIFTVGAYMRQYLSVDDPAHAFLPQAVRQILRGNLTWTFENEGDVTSYPMKYMWASDLHEDIQPYQFPVSPISATRATIVKFGIIYGVNAGSRQRIFINPQT</sequence>
<organism evidence="1 2">
    <name type="scientific">Folsomia candida</name>
    <name type="common">Springtail</name>
    <dbReference type="NCBI Taxonomy" id="158441"/>
    <lineage>
        <taxon>Eukaryota</taxon>
        <taxon>Metazoa</taxon>
        <taxon>Ecdysozoa</taxon>
        <taxon>Arthropoda</taxon>
        <taxon>Hexapoda</taxon>
        <taxon>Collembola</taxon>
        <taxon>Entomobryomorpha</taxon>
        <taxon>Isotomoidea</taxon>
        <taxon>Isotomidae</taxon>
        <taxon>Proisotominae</taxon>
        <taxon>Folsomia</taxon>
    </lineage>
</organism>
<reference evidence="1 2" key="1">
    <citation type="submission" date="2015-12" db="EMBL/GenBank/DDBJ databases">
        <title>The genome of Folsomia candida.</title>
        <authorList>
            <person name="Faddeeva A."/>
            <person name="Derks M.F."/>
            <person name="Anvar Y."/>
            <person name="Smit S."/>
            <person name="Van Straalen N."/>
            <person name="Roelofs D."/>
        </authorList>
    </citation>
    <scope>NUCLEOTIDE SEQUENCE [LARGE SCALE GENOMIC DNA]</scope>
    <source>
        <strain evidence="1 2">VU population</strain>
        <tissue evidence="1">Whole body</tissue>
    </source>
</reference>
<protein>
    <submittedName>
        <fullName evidence="1">Uncharacterized protein</fullName>
    </submittedName>
</protein>
<keyword evidence="2" id="KW-1185">Reference proteome</keyword>